<name>A0ABR1ELL6_NECAM</name>
<gene>
    <name evidence="1" type="primary">Necator_chrX.g24205</name>
    <name evidence="1" type="ORF">RB195_024040</name>
</gene>
<organism evidence="1 2">
    <name type="scientific">Necator americanus</name>
    <name type="common">Human hookworm</name>
    <dbReference type="NCBI Taxonomy" id="51031"/>
    <lineage>
        <taxon>Eukaryota</taxon>
        <taxon>Metazoa</taxon>
        <taxon>Ecdysozoa</taxon>
        <taxon>Nematoda</taxon>
        <taxon>Chromadorea</taxon>
        <taxon>Rhabditida</taxon>
        <taxon>Rhabditina</taxon>
        <taxon>Rhabditomorpha</taxon>
        <taxon>Strongyloidea</taxon>
        <taxon>Ancylostomatidae</taxon>
        <taxon>Bunostominae</taxon>
        <taxon>Necator</taxon>
    </lineage>
</organism>
<accession>A0ABR1ELL6</accession>
<proteinExistence type="predicted"/>
<dbReference type="Proteomes" id="UP001303046">
    <property type="component" value="Unassembled WGS sequence"/>
</dbReference>
<protein>
    <submittedName>
        <fullName evidence="1">Uncharacterized protein</fullName>
    </submittedName>
</protein>
<dbReference type="PANTHER" id="PTHR45908">
    <property type="entry name" value="PROTEIN CBG11750-RELATED"/>
    <property type="match status" value="1"/>
</dbReference>
<dbReference type="EMBL" id="JAVFWL010000006">
    <property type="protein sequence ID" value="KAK6763562.1"/>
    <property type="molecule type" value="Genomic_DNA"/>
</dbReference>
<sequence length="135" mass="14855">MFQYSPTKGKRYTDALGRSLYAILLAQKSTNVTKCIKGLRPDISFLRTYSVECDSSGNSCSGMIAVSEEGRAIYLSFRDASSKKQHMLNKVITSSVRDQGSKNDLDNGGTRYQYYEPCAGTAHQLPCKGLHCGIP</sequence>
<reference evidence="1 2" key="1">
    <citation type="submission" date="2023-08" db="EMBL/GenBank/DDBJ databases">
        <title>A Necator americanus chromosomal reference genome.</title>
        <authorList>
            <person name="Ilik V."/>
            <person name="Petrzelkova K.J."/>
            <person name="Pardy F."/>
            <person name="Fuh T."/>
            <person name="Niatou-Singa F.S."/>
            <person name="Gouil Q."/>
            <person name="Baker L."/>
            <person name="Ritchie M.E."/>
            <person name="Jex A.R."/>
            <person name="Gazzola D."/>
            <person name="Li H."/>
            <person name="Toshio Fujiwara R."/>
            <person name="Zhan B."/>
            <person name="Aroian R.V."/>
            <person name="Pafco B."/>
            <person name="Schwarz E.M."/>
        </authorList>
    </citation>
    <scope>NUCLEOTIDE SEQUENCE [LARGE SCALE GENOMIC DNA]</scope>
    <source>
        <strain evidence="1 2">Aroian</strain>
        <tissue evidence="1">Whole animal</tissue>
    </source>
</reference>
<dbReference type="PANTHER" id="PTHR45908:SF15">
    <property type="entry name" value="FUNGAL LIPASE-LIKE DOMAIN-CONTAINING PROTEIN"/>
    <property type="match status" value="1"/>
</dbReference>
<keyword evidence="2" id="KW-1185">Reference proteome</keyword>
<comment type="caution">
    <text evidence="1">The sequence shown here is derived from an EMBL/GenBank/DDBJ whole genome shotgun (WGS) entry which is preliminary data.</text>
</comment>
<evidence type="ECO:0000313" key="1">
    <source>
        <dbReference type="EMBL" id="KAK6763562.1"/>
    </source>
</evidence>
<evidence type="ECO:0000313" key="2">
    <source>
        <dbReference type="Proteomes" id="UP001303046"/>
    </source>
</evidence>